<keyword evidence="3" id="KW-1185">Reference proteome</keyword>
<evidence type="ECO:0000256" key="1">
    <source>
        <dbReference type="SAM" id="SignalP"/>
    </source>
</evidence>
<dbReference type="EMBL" id="BAABDK010000031">
    <property type="protein sequence ID" value="GAA4050281.1"/>
    <property type="molecule type" value="Genomic_DNA"/>
</dbReference>
<evidence type="ECO:0008006" key="4">
    <source>
        <dbReference type="Google" id="ProtNLM"/>
    </source>
</evidence>
<feature type="signal peptide" evidence="1">
    <location>
        <begin position="1"/>
        <end position="21"/>
    </location>
</feature>
<dbReference type="Proteomes" id="UP001501469">
    <property type="component" value="Unassembled WGS sequence"/>
</dbReference>
<dbReference type="RefSeq" id="WP_345058432.1">
    <property type="nucleotide sequence ID" value="NZ_BAABDK010000031.1"/>
</dbReference>
<comment type="caution">
    <text evidence="2">The sequence shown here is derived from an EMBL/GenBank/DDBJ whole genome shotgun (WGS) entry which is preliminary data.</text>
</comment>
<feature type="chain" id="PRO_5045398957" description="Outer membrane protein beta-barrel domain-containing protein" evidence="1">
    <location>
        <begin position="22"/>
        <end position="430"/>
    </location>
</feature>
<name>A0ABP7UQW1_9BACT</name>
<proteinExistence type="predicted"/>
<sequence length="430" mass="47715">MKLRLLFALPALLLVTPLSHAQTFEPGLLVRANGDTLRGEIENGFWVDAPEFIRYRATPASPSQLLQPRQLRAVSFTNGRYFRYEALPINHAAEVQLSRLPHGYTTDVRTDSLLAEVLLEGPAGLLRTTYQGIAHYLIRRSGQPYLELSEQKYLRETTTGRREVANGNNYQGQLELYFGDCPAARTAAAAAPFTVQGLAAVVQAYNQACAPTAPPARSWLAQAIPRRRLALQGGLVAGLRYSSFRNGYESLPETLPCTDCQPRPFAGLYADLLHPGRTRALYGELSLSRFSNQSYEYYRLNSSVSYYVVDYRAWLFSARLGLRFFFPLPHERQWLLSLAYELNKSFAPTITSSTGGPVALTNDQLGYGFPSLLPSLGLGWRAQRCTLSLDGQLYTNRNSEGAFSGIIGTNFVARAGIAYRLGRNPDSATH</sequence>
<accession>A0ABP7UQW1</accession>
<evidence type="ECO:0000313" key="2">
    <source>
        <dbReference type="EMBL" id="GAA4050281.1"/>
    </source>
</evidence>
<protein>
    <recommendedName>
        <fullName evidence="4">Outer membrane protein beta-barrel domain-containing protein</fullName>
    </recommendedName>
</protein>
<keyword evidence="1" id="KW-0732">Signal</keyword>
<organism evidence="2 3">
    <name type="scientific">Hymenobacter glaciei</name>
    <dbReference type="NCBI Taxonomy" id="877209"/>
    <lineage>
        <taxon>Bacteria</taxon>
        <taxon>Pseudomonadati</taxon>
        <taxon>Bacteroidota</taxon>
        <taxon>Cytophagia</taxon>
        <taxon>Cytophagales</taxon>
        <taxon>Hymenobacteraceae</taxon>
        <taxon>Hymenobacter</taxon>
    </lineage>
</organism>
<evidence type="ECO:0000313" key="3">
    <source>
        <dbReference type="Proteomes" id="UP001501469"/>
    </source>
</evidence>
<gene>
    <name evidence="2" type="ORF">GCM10022409_41320</name>
</gene>
<reference evidence="3" key="1">
    <citation type="journal article" date="2019" name="Int. J. Syst. Evol. Microbiol.">
        <title>The Global Catalogue of Microorganisms (GCM) 10K type strain sequencing project: providing services to taxonomists for standard genome sequencing and annotation.</title>
        <authorList>
            <consortium name="The Broad Institute Genomics Platform"/>
            <consortium name="The Broad Institute Genome Sequencing Center for Infectious Disease"/>
            <person name="Wu L."/>
            <person name="Ma J."/>
        </authorList>
    </citation>
    <scope>NUCLEOTIDE SEQUENCE [LARGE SCALE GENOMIC DNA]</scope>
    <source>
        <strain evidence="3">JCM 17225</strain>
    </source>
</reference>